<reference evidence="2 3" key="1">
    <citation type="submission" date="2018-06" db="EMBL/GenBank/DDBJ databases">
        <authorList>
            <consortium name="Pathogen Informatics"/>
            <person name="Doyle S."/>
        </authorList>
    </citation>
    <scope>NUCLEOTIDE SEQUENCE [LARGE SCALE GENOMIC DNA]</scope>
    <source>
        <strain evidence="2 3">NCTC7807</strain>
    </source>
</reference>
<dbReference type="Proteomes" id="UP000254150">
    <property type="component" value="Unassembled WGS sequence"/>
</dbReference>
<gene>
    <name evidence="2" type="ORF">NCTC7807_02260</name>
</gene>
<keyword evidence="1" id="KW-1133">Transmembrane helix</keyword>
<keyword evidence="1" id="KW-0472">Membrane</keyword>
<feature type="transmembrane region" description="Helical" evidence="1">
    <location>
        <begin position="12"/>
        <end position="40"/>
    </location>
</feature>
<evidence type="ECO:0000313" key="2">
    <source>
        <dbReference type="EMBL" id="SUP36378.1"/>
    </source>
</evidence>
<proteinExistence type="predicted"/>
<evidence type="ECO:0000256" key="1">
    <source>
        <dbReference type="SAM" id="Phobius"/>
    </source>
</evidence>
<accession>A0A380NCW9</accession>
<dbReference type="GeneID" id="95071769"/>
<dbReference type="AlphaFoldDB" id="A0A380NCW9"/>
<evidence type="ECO:0000313" key="3">
    <source>
        <dbReference type="Proteomes" id="UP000254150"/>
    </source>
</evidence>
<protein>
    <submittedName>
        <fullName evidence="2">Uncharacterized protein</fullName>
    </submittedName>
</protein>
<sequence>MTPRTSTPGRAPAAATGFLVGGAAGFLLTEAVAVLVGLALGEPLDVGGGGPLRAVLVAAVLLCALAGALVGLRRAGRPGPRPEGGR</sequence>
<dbReference type="RefSeq" id="WP_100455957.1">
    <property type="nucleotide sequence ID" value="NZ_UHID01000005.1"/>
</dbReference>
<organism evidence="2 3">
    <name type="scientific">Streptomyces griseus</name>
    <dbReference type="NCBI Taxonomy" id="1911"/>
    <lineage>
        <taxon>Bacteria</taxon>
        <taxon>Bacillati</taxon>
        <taxon>Actinomycetota</taxon>
        <taxon>Actinomycetes</taxon>
        <taxon>Kitasatosporales</taxon>
        <taxon>Streptomycetaceae</taxon>
        <taxon>Streptomyces</taxon>
    </lineage>
</organism>
<name>A0A380NCW9_STRGR</name>
<keyword evidence="1" id="KW-0812">Transmembrane</keyword>
<feature type="transmembrane region" description="Helical" evidence="1">
    <location>
        <begin position="52"/>
        <end position="72"/>
    </location>
</feature>
<dbReference type="EMBL" id="UHID01000005">
    <property type="protein sequence ID" value="SUP36378.1"/>
    <property type="molecule type" value="Genomic_DNA"/>
</dbReference>